<dbReference type="PROSITE" id="PS50048">
    <property type="entry name" value="ZN2_CY6_FUNGAL_2"/>
    <property type="match status" value="1"/>
</dbReference>
<keyword evidence="2" id="KW-0539">Nucleus</keyword>
<evidence type="ECO:0000259" key="5">
    <source>
        <dbReference type="PROSITE" id="PS50048"/>
    </source>
</evidence>
<dbReference type="Gene3D" id="4.10.240.10">
    <property type="entry name" value="Zn(2)-C6 fungal-type DNA-binding domain"/>
    <property type="match status" value="1"/>
</dbReference>
<evidence type="ECO:0000256" key="1">
    <source>
        <dbReference type="ARBA" id="ARBA00022723"/>
    </source>
</evidence>
<dbReference type="Pfam" id="PF00172">
    <property type="entry name" value="Zn_clus"/>
    <property type="match status" value="1"/>
</dbReference>
<feature type="coiled-coil region" evidence="3">
    <location>
        <begin position="116"/>
        <end position="143"/>
    </location>
</feature>
<sequence length="771" mass="88583">MSSSRSASPSEKLEEQQTPSGSPSLRRLLPANPDSERLESVGRSTPTSSNSNSQSAPPTFDSSSLRKRRRQATTAACGACRKRKSKCDGQRPECSVCRHRKTACEFDTIAASETHTQALKRKYTELQAQKTALEEIFDVLQKRPEKEAEEIFQRIRSGADARSILRHVNHGDLLVQLALVPEARFRYEFPYLPGMPSFLSTHENPYLDSEIYDCALRGDSDSVQQRQDHQQPRRQRLLPGIASLINPTQGLEVKDQYYKPYSTAMVVHPLLDSLRPSRWTTVSDDDDLMRKLIHDYLLHEYEWFTCFHKDYFLEDMANERRRFCSSLLVNVVLCLGCFCHQGLRGSAEPWNLKYIGNQFLAEARRLLEIEYELAPPPQYPGDLDSDRRYSNWEQRRLTTIQASCLLTVVYNLNGSDKIGWKYTVRAVEMAHEIQLYGPLREGDGNDLSCVRTYTAWAVFNWQSLSSYHYLKMPLLADVPAVPLPDPREHPQWYGELWMRYPLAREPVPTHHGLLFKAKAEFYAIMNEFSHLSFSPNSGKLSPYQLIGFYHRLLIWNRGLPPPLTARRIVFPSQLKLHMHYNLMLADLLKPLVGHHWIDEIRPGKTIDESHSEAMKHFETLVRLYYLRHGFDSFDAFLIHFLGCLAFIAISSVEQQTDPLTLESRRSTVLLLLKGMHDQGLCHHVAKAVLRLYVTFLRPEDLELLKRFVDIKAEQLVYGPLEDTTILTDWPVYDVGFEEKVEKQRKGKNLATIIASLSLGSSTPQNSRRTAA</sequence>
<dbReference type="GO" id="GO:0006351">
    <property type="term" value="P:DNA-templated transcription"/>
    <property type="evidence" value="ECO:0007669"/>
    <property type="project" value="InterPro"/>
</dbReference>
<dbReference type="CDD" id="cd12148">
    <property type="entry name" value="fungal_TF_MHR"/>
    <property type="match status" value="1"/>
</dbReference>
<dbReference type="Proteomes" id="UP001302126">
    <property type="component" value="Unassembled WGS sequence"/>
</dbReference>
<protein>
    <submittedName>
        <fullName evidence="6">Nitrogen assimilation transcription factor</fullName>
    </submittedName>
</protein>
<reference evidence="6" key="1">
    <citation type="journal article" date="2023" name="Mol. Phylogenet. Evol.">
        <title>Genome-scale phylogeny and comparative genomics of the fungal order Sordariales.</title>
        <authorList>
            <person name="Hensen N."/>
            <person name="Bonometti L."/>
            <person name="Westerberg I."/>
            <person name="Brannstrom I.O."/>
            <person name="Guillou S."/>
            <person name="Cros-Aarteil S."/>
            <person name="Calhoun S."/>
            <person name="Haridas S."/>
            <person name="Kuo A."/>
            <person name="Mondo S."/>
            <person name="Pangilinan J."/>
            <person name="Riley R."/>
            <person name="LaButti K."/>
            <person name="Andreopoulos B."/>
            <person name="Lipzen A."/>
            <person name="Chen C."/>
            <person name="Yan M."/>
            <person name="Daum C."/>
            <person name="Ng V."/>
            <person name="Clum A."/>
            <person name="Steindorff A."/>
            <person name="Ohm R.A."/>
            <person name="Martin F."/>
            <person name="Silar P."/>
            <person name="Natvig D.O."/>
            <person name="Lalanne C."/>
            <person name="Gautier V."/>
            <person name="Ament-Velasquez S.L."/>
            <person name="Kruys A."/>
            <person name="Hutchinson M.I."/>
            <person name="Powell A.J."/>
            <person name="Barry K."/>
            <person name="Miller A.N."/>
            <person name="Grigoriev I.V."/>
            <person name="Debuchy R."/>
            <person name="Gladieux P."/>
            <person name="Hiltunen Thoren M."/>
            <person name="Johannesson H."/>
        </authorList>
    </citation>
    <scope>NUCLEOTIDE SEQUENCE</scope>
    <source>
        <strain evidence="6">PSN309</strain>
    </source>
</reference>
<gene>
    <name evidence="6" type="ORF">QBC35DRAFT_377684</name>
</gene>
<feature type="domain" description="Zn(2)-C6 fungal-type" evidence="5">
    <location>
        <begin position="76"/>
        <end position="106"/>
    </location>
</feature>
<dbReference type="InterPro" id="IPR001138">
    <property type="entry name" value="Zn2Cys6_DnaBD"/>
</dbReference>
<proteinExistence type="predicted"/>
<feature type="compositionally biased region" description="Low complexity" evidence="4">
    <location>
        <begin position="44"/>
        <end position="59"/>
    </location>
</feature>
<name>A0AAN7AM39_9PEZI</name>
<accession>A0AAN7AM39</accession>
<evidence type="ECO:0000313" key="7">
    <source>
        <dbReference type="Proteomes" id="UP001302126"/>
    </source>
</evidence>
<reference evidence="6" key="2">
    <citation type="submission" date="2023-05" db="EMBL/GenBank/DDBJ databases">
        <authorList>
            <consortium name="Lawrence Berkeley National Laboratory"/>
            <person name="Steindorff A."/>
            <person name="Hensen N."/>
            <person name="Bonometti L."/>
            <person name="Westerberg I."/>
            <person name="Brannstrom I.O."/>
            <person name="Guillou S."/>
            <person name="Cros-Aarteil S."/>
            <person name="Calhoun S."/>
            <person name="Haridas S."/>
            <person name="Kuo A."/>
            <person name="Mondo S."/>
            <person name="Pangilinan J."/>
            <person name="Riley R."/>
            <person name="Labutti K."/>
            <person name="Andreopoulos B."/>
            <person name="Lipzen A."/>
            <person name="Chen C."/>
            <person name="Yanf M."/>
            <person name="Daum C."/>
            <person name="Ng V."/>
            <person name="Clum A."/>
            <person name="Ohm R."/>
            <person name="Martin F."/>
            <person name="Silar P."/>
            <person name="Natvig D."/>
            <person name="Lalanne C."/>
            <person name="Gautier V."/>
            <person name="Ament-Velasquez S.L."/>
            <person name="Kruys A."/>
            <person name="Hutchinson M.I."/>
            <person name="Powell A.J."/>
            <person name="Barry K."/>
            <person name="Miller A.N."/>
            <person name="Grigoriev I.V."/>
            <person name="Debuchy R."/>
            <person name="Gladieux P."/>
            <person name="Thoren M.H."/>
            <person name="Johannesson H."/>
        </authorList>
    </citation>
    <scope>NUCLEOTIDE SEQUENCE</scope>
    <source>
        <strain evidence="6">PSN309</strain>
    </source>
</reference>
<dbReference type="PANTHER" id="PTHR47256:SF1">
    <property type="entry name" value="ZN(II)2CYS6 TRANSCRIPTION FACTOR (EUROFUNG)"/>
    <property type="match status" value="1"/>
</dbReference>
<dbReference type="GO" id="GO:0008270">
    <property type="term" value="F:zinc ion binding"/>
    <property type="evidence" value="ECO:0007669"/>
    <property type="project" value="InterPro"/>
</dbReference>
<dbReference type="SMART" id="SM00066">
    <property type="entry name" value="GAL4"/>
    <property type="match status" value="1"/>
</dbReference>
<organism evidence="6 7">
    <name type="scientific">Podospora australis</name>
    <dbReference type="NCBI Taxonomy" id="1536484"/>
    <lineage>
        <taxon>Eukaryota</taxon>
        <taxon>Fungi</taxon>
        <taxon>Dikarya</taxon>
        <taxon>Ascomycota</taxon>
        <taxon>Pezizomycotina</taxon>
        <taxon>Sordariomycetes</taxon>
        <taxon>Sordariomycetidae</taxon>
        <taxon>Sordariales</taxon>
        <taxon>Podosporaceae</taxon>
        <taxon>Podospora</taxon>
    </lineage>
</organism>
<keyword evidence="1" id="KW-0479">Metal-binding</keyword>
<evidence type="ECO:0000256" key="4">
    <source>
        <dbReference type="SAM" id="MobiDB-lite"/>
    </source>
</evidence>
<keyword evidence="3" id="KW-0175">Coiled coil</keyword>
<dbReference type="InterPro" id="IPR036864">
    <property type="entry name" value="Zn2-C6_fun-type_DNA-bd_sf"/>
</dbReference>
<dbReference type="GO" id="GO:0000981">
    <property type="term" value="F:DNA-binding transcription factor activity, RNA polymerase II-specific"/>
    <property type="evidence" value="ECO:0007669"/>
    <property type="project" value="InterPro"/>
</dbReference>
<dbReference type="PROSITE" id="PS00463">
    <property type="entry name" value="ZN2_CY6_FUNGAL_1"/>
    <property type="match status" value="1"/>
</dbReference>
<dbReference type="PANTHER" id="PTHR47256">
    <property type="entry name" value="ZN(II)2CYS6 TRANSCRIPTION FACTOR (EUROFUNG)-RELATED"/>
    <property type="match status" value="1"/>
</dbReference>
<dbReference type="GO" id="GO:0003677">
    <property type="term" value="F:DNA binding"/>
    <property type="evidence" value="ECO:0007669"/>
    <property type="project" value="InterPro"/>
</dbReference>
<dbReference type="SUPFAM" id="SSF57701">
    <property type="entry name" value="Zn2/Cys6 DNA-binding domain"/>
    <property type="match status" value="1"/>
</dbReference>
<dbReference type="CDD" id="cd00067">
    <property type="entry name" value="GAL4"/>
    <property type="match status" value="1"/>
</dbReference>
<dbReference type="EMBL" id="MU864365">
    <property type="protein sequence ID" value="KAK4190465.1"/>
    <property type="molecule type" value="Genomic_DNA"/>
</dbReference>
<feature type="region of interest" description="Disordered" evidence="4">
    <location>
        <begin position="1"/>
        <end position="68"/>
    </location>
</feature>
<dbReference type="Pfam" id="PF04082">
    <property type="entry name" value="Fungal_trans"/>
    <property type="match status" value="1"/>
</dbReference>
<keyword evidence="7" id="KW-1185">Reference proteome</keyword>
<evidence type="ECO:0000256" key="2">
    <source>
        <dbReference type="ARBA" id="ARBA00023242"/>
    </source>
</evidence>
<evidence type="ECO:0000256" key="3">
    <source>
        <dbReference type="SAM" id="Coils"/>
    </source>
</evidence>
<dbReference type="InterPro" id="IPR053187">
    <property type="entry name" value="Notoamide_regulator"/>
</dbReference>
<dbReference type="AlphaFoldDB" id="A0AAN7AM39"/>
<comment type="caution">
    <text evidence="6">The sequence shown here is derived from an EMBL/GenBank/DDBJ whole genome shotgun (WGS) entry which is preliminary data.</text>
</comment>
<dbReference type="InterPro" id="IPR007219">
    <property type="entry name" value="XnlR_reg_dom"/>
</dbReference>
<evidence type="ECO:0000313" key="6">
    <source>
        <dbReference type="EMBL" id="KAK4190465.1"/>
    </source>
</evidence>